<dbReference type="Proteomes" id="UP001530293">
    <property type="component" value="Unassembled WGS sequence"/>
</dbReference>
<protein>
    <recommendedName>
        <fullName evidence="2">MaoC-like domain-containing protein</fullName>
    </recommendedName>
</protein>
<dbReference type="PANTHER" id="PTHR13078:SF56">
    <property type="entry name" value="PEROXISOMAL MULTIFUNCTIONAL ENZYME TYPE 2"/>
    <property type="match status" value="1"/>
</dbReference>
<gene>
    <name evidence="3" type="ORF">ACHAWU_001814</name>
</gene>
<dbReference type="SUPFAM" id="SSF54637">
    <property type="entry name" value="Thioesterase/thiol ester dehydrase-isomerase"/>
    <property type="match status" value="2"/>
</dbReference>
<evidence type="ECO:0000256" key="1">
    <source>
        <dbReference type="SAM" id="MobiDB-lite"/>
    </source>
</evidence>
<keyword evidence="4" id="KW-1185">Reference proteome</keyword>
<dbReference type="Pfam" id="PF01575">
    <property type="entry name" value="MaoC_dehydratas"/>
    <property type="match status" value="1"/>
</dbReference>
<reference evidence="3 4" key="1">
    <citation type="submission" date="2024-10" db="EMBL/GenBank/DDBJ databases">
        <title>Updated reference genomes for cyclostephanoid diatoms.</title>
        <authorList>
            <person name="Roberts W.R."/>
            <person name="Alverson A.J."/>
        </authorList>
    </citation>
    <scope>NUCLEOTIDE SEQUENCE [LARGE SCALE GENOMIC DNA]</scope>
    <source>
        <strain evidence="3 4">AJA232-27</strain>
    </source>
</reference>
<dbReference type="PANTHER" id="PTHR13078">
    <property type="entry name" value="PEROXISOMAL MULTIFUNCTIONAL ENZYME TYPE 2-RELATED"/>
    <property type="match status" value="1"/>
</dbReference>
<sequence length="432" mass="48842">MATNSTNDIDVDPLAATKKYLVAKFTKRDLILYALGIGCGSGSSVGDTQHDGDDVNNRELRYVYEENLEVFPSFLLALSFVAEREYQYLDDGIQCTHATSFGIRSFPPESMMHYLEDGTKCGLLPMQCFTKQDIDIGRIQSLPILHVSQSLILHDEIKLFTDDYHNSLDPPTQVRLETRIVSVEPRNKGTLVTSETTYHQFGKCIATAQMVALIVGLDRDLVVPLKATTPSAPLHKFESDNRTGSTRKRDNIPAGRDISRDIPNERTVVRYRIPHNAALLYRLSGDYNPIHVHDSLLSSDTAPAKSMPVLHGLCTLGYALRGVLNHVSRRQLNKNNEREEESQMRLVSFRCNFVKPVFVNDALCVEVGDDDKVIRSSDDEKLCLVCFYVYRELPLWTNVETEIEGRVMVLVGEAKFRRRRPVENFVRAISML</sequence>
<proteinExistence type="predicted"/>
<feature type="region of interest" description="Disordered" evidence="1">
    <location>
        <begin position="234"/>
        <end position="259"/>
    </location>
</feature>
<name>A0ABD3MKG6_9STRA</name>
<dbReference type="InterPro" id="IPR029069">
    <property type="entry name" value="HotDog_dom_sf"/>
</dbReference>
<accession>A0ABD3MKG6</accession>
<comment type="caution">
    <text evidence="3">The sequence shown here is derived from an EMBL/GenBank/DDBJ whole genome shotgun (WGS) entry which is preliminary data.</text>
</comment>
<dbReference type="Gene3D" id="3.10.129.10">
    <property type="entry name" value="Hotdog Thioesterase"/>
    <property type="match status" value="1"/>
</dbReference>
<evidence type="ECO:0000313" key="3">
    <source>
        <dbReference type="EMBL" id="KAL3761025.1"/>
    </source>
</evidence>
<feature type="domain" description="MaoC-like" evidence="2">
    <location>
        <begin position="272"/>
        <end position="371"/>
    </location>
</feature>
<dbReference type="AlphaFoldDB" id="A0ABD3MKG6"/>
<dbReference type="EMBL" id="JALLBG020000162">
    <property type="protein sequence ID" value="KAL3761025.1"/>
    <property type="molecule type" value="Genomic_DNA"/>
</dbReference>
<evidence type="ECO:0000313" key="4">
    <source>
        <dbReference type="Proteomes" id="UP001530293"/>
    </source>
</evidence>
<evidence type="ECO:0000259" key="2">
    <source>
        <dbReference type="Pfam" id="PF01575"/>
    </source>
</evidence>
<dbReference type="InterPro" id="IPR002539">
    <property type="entry name" value="MaoC-like_dom"/>
</dbReference>
<organism evidence="3 4">
    <name type="scientific">Discostella pseudostelligera</name>
    <dbReference type="NCBI Taxonomy" id="259834"/>
    <lineage>
        <taxon>Eukaryota</taxon>
        <taxon>Sar</taxon>
        <taxon>Stramenopiles</taxon>
        <taxon>Ochrophyta</taxon>
        <taxon>Bacillariophyta</taxon>
        <taxon>Coscinodiscophyceae</taxon>
        <taxon>Thalassiosirophycidae</taxon>
        <taxon>Stephanodiscales</taxon>
        <taxon>Stephanodiscaceae</taxon>
        <taxon>Discostella</taxon>
    </lineage>
</organism>
<feature type="compositionally biased region" description="Basic and acidic residues" evidence="1">
    <location>
        <begin position="235"/>
        <end position="259"/>
    </location>
</feature>